<dbReference type="SUPFAM" id="SSF103473">
    <property type="entry name" value="MFS general substrate transporter"/>
    <property type="match status" value="1"/>
</dbReference>
<dbReference type="PROSITE" id="PS50850">
    <property type="entry name" value="MFS"/>
    <property type="match status" value="1"/>
</dbReference>
<evidence type="ECO:0000256" key="1">
    <source>
        <dbReference type="ARBA" id="ARBA00004141"/>
    </source>
</evidence>
<dbReference type="InterPro" id="IPR011701">
    <property type="entry name" value="MFS"/>
</dbReference>
<reference evidence="8 9" key="1">
    <citation type="journal article" date="2021" name="Elife">
        <title>Chloroplast acquisition without the gene transfer in kleptoplastic sea slugs, Plakobranchus ocellatus.</title>
        <authorList>
            <person name="Maeda T."/>
            <person name="Takahashi S."/>
            <person name="Yoshida T."/>
            <person name="Shimamura S."/>
            <person name="Takaki Y."/>
            <person name="Nagai Y."/>
            <person name="Toyoda A."/>
            <person name="Suzuki Y."/>
            <person name="Arimoto A."/>
            <person name="Ishii H."/>
            <person name="Satoh N."/>
            <person name="Nishiyama T."/>
            <person name="Hasebe M."/>
            <person name="Maruyama T."/>
            <person name="Minagawa J."/>
            <person name="Obokata J."/>
            <person name="Shigenobu S."/>
        </authorList>
    </citation>
    <scope>NUCLEOTIDE SEQUENCE [LARGE SCALE GENOMIC DNA]</scope>
</reference>
<evidence type="ECO:0000256" key="6">
    <source>
        <dbReference type="SAM" id="Phobius"/>
    </source>
</evidence>
<keyword evidence="3 6" id="KW-0812">Transmembrane</keyword>
<dbReference type="Gene3D" id="1.20.1250.20">
    <property type="entry name" value="MFS general substrate transporter like domains"/>
    <property type="match status" value="1"/>
</dbReference>
<keyword evidence="5 6" id="KW-0472">Membrane</keyword>
<organism evidence="8 9">
    <name type="scientific">Elysia marginata</name>
    <dbReference type="NCBI Taxonomy" id="1093978"/>
    <lineage>
        <taxon>Eukaryota</taxon>
        <taxon>Metazoa</taxon>
        <taxon>Spiralia</taxon>
        <taxon>Lophotrochozoa</taxon>
        <taxon>Mollusca</taxon>
        <taxon>Gastropoda</taxon>
        <taxon>Heterobranchia</taxon>
        <taxon>Euthyneura</taxon>
        <taxon>Panpulmonata</taxon>
        <taxon>Sacoglossa</taxon>
        <taxon>Placobranchoidea</taxon>
        <taxon>Plakobranchidae</taxon>
        <taxon>Elysia</taxon>
    </lineage>
</organism>
<comment type="caution">
    <text evidence="8">The sequence shown here is derived from an EMBL/GenBank/DDBJ whole genome shotgun (WGS) entry which is preliminary data.</text>
</comment>
<evidence type="ECO:0000256" key="5">
    <source>
        <dbReference type="ARBA" id="ARBA00023136"/>
    </source>
</evidence>
<evidence type="ECO:0000256" key="4">
    <source>
        <dbReference type="ARBA" id="ARBA00022989"/>
    </source>
</evidence>
<accession>A0AAV4IF09</accession>
<dbReference type="InterPro" id="IPR020846">
    <property type="entry name" value="MFS_dom"/>
</dbReference>
<keyword evidence="4 6" id="KW-1133">Transmembrane helix</keyword>
<dbReference type="EMBL" id="BMAT01006203">
    <property type="protein sequence ID" value="GFS08250.1"/>
    <property type="molecule type" value="Genomic_DNA"/>
</dbReference>
<gene>
    <name evidence="8" type="ORF">ElyMa_003010100</name>
</gene>
<dbReference type="Pfam" id="PF07690">
    <property type="entry name" value="MFS_1"/>
    <property type="match status" value="1"/>
</dbReference>
<dbReference type="PANTHER" id="PTHR23506:SF23">
    <property type="entry name" value="GH10249P"/>
    <property type="match status" value="1"/>
</dbReference>
<feature type="transmembrane region" description="Helical" evidence="6">
    <location>
        <begin position="62"/>
        <end position="85"/>
    </location>
</feature>
<evidence type="ECO:0000259" key="7">
    <source>
        <dbReference type="PROSITE" id="PS50850"/>
    </source>
</evidence>
<evidence type="ECO:0000256" key="2">
    <source>
        <dbReference type="ARBA" id="ARBA00022448"/>
    </source>
</evidence>
<name>A0AAV4IF09_9GAST</name>
<dbReference type="InterPro" id="IPR036259">
    <property type="entry name" value="MFS_trans_sf"/>
</dbReference>
<dbReference type="InterPro" id="IPR050930">
    <property type="entry name" value="MFS_Vesicular_Transporter"/>
</dbReference>
<keyword evidence="2" id="KW-0813">Transport</keyword>
<feature type="non-terminal residue" evidence="8">
    <location>
        <position position="1"/>
    </location>
</feature>
<sequence length="263" mass="28330">SGKEQKTTQTSSSSAKPMSVITLTKSGLVWAGMLGLFMSAVGNVFLQPVLATHLETYGLTPFKIGICFTLHPILYTIFTPLLGLLTDKFAVITPQNITGPLLLLSSLGCCIAYLLIGPTPFLTFLPREVWVILLGYMVLGVSEAGLTIPTAKCLCQGATELGFPSDVRIHGVMSGLNVGGFHCGTFVGPLLASTLTDAMGWSYFAVSWAIATNLEMETTRSQKKLRRSSSKTVRVAFIPMVRKQATEIPTARIRPESTDACKH</sequence>
<comment type="subcellular location">
    <subcellularLocation>
        <location evidence="1">Membrane</location>
        <topology evidence="1">Multi-pass membrane protein</topology>
    </subcellularLocation>
</comment>
<keyword evidence="9" id="KW-1185">Reference proteome</keyword>
<dbReference type="GO" id="GO:0016020">
    <property type="term" value="C:membrane"/>
    <property type="evidence" value="ECO:0007669"/>
    <property type="project" value="UniProtKB-SubCell"/>
</dbReference>
<dbReference type="PANTHER" id="PTHR23506">
    <property type="entry name" value="GH10249P"/>
    <property type="match status" value="1"/>
</dbReference>
<dbReference type="Proteomes" id="UP000762676">
    <property type="component" value="Unassembled WGS sequence"/>
</dbReference>
<evidence type="ECO:0000313" key="8">
    <source>
        <dbReference type="EMBL" id="GFS08250.1"/>
    </source>
</evidence>
<evidence type="ECO:0000256" key="3">
    <source>
        <dbReference type="ARBA" id="ARBA00022692"/>
    </source>
</evidence>
<feature type="transmembrane region" description="Helical" evidence="6">
    <location>
        <begin position="28"/>
        <end position="50"/>
    </location>
</feature>
<feature type="transmembrane region" description="Helical" evidence="6">
    <location>
        <begin position="97"/>
        <end position="117"/>
    </location>
</feature>
<feature type="domain" description="Major facilitator superfamily (MFS) profile" evidence="7">
    <location>
        <begin position="28"/>
        <end position="263"/>
    </location>
</feature>
<protein>
    <submittedName>
        <fullName evidence="8">MFS-type transporter SLC18B1</fullName>
    </submittedName>
</protein>
<dbReference type="GO" id="GO:0022857">
    <property type="term" value="F:transmembrane transporter activity"/>
    <property type="evidence" value="ECO:0007669"/>
    <property type="project" value="InterPro"/>
</dbReference>
<dbReference type="AlphaFoldDB" id="A0AAV4IF09"/>
<proteinExistence type="predicted"/>
<evidence type="ECO:0000313" key="9">
    <source>
        <dbReference type="Proteomes" id="UP000762676"/>
    </source>
</evidence>